<dbReference type="EMBL" id="CP009518">
    <property type="protein sequence ID" value="AKB84424.1"/>
    <property type="molecule type" value="Genomic_DNA"/>
</dbReference>
<name>A0A0E3WZ51_METMT</name>
<dbReference type="Proteomes" id="UP000033048">
    <property type="component" value="Chromosome"/>
</dbReference>
<evidence type="ECO:0000313" key="2">
    <source>
        <dbReference type="Proteomes" id="UP000033048"/>
    </source>
</evidence>
<gene>
    <name evidence="1" type="ORF">MCMEM_0371</name>
</gene>
<dbReference type="AlphaFoldDB" id="A0A0E3WZ51"/>
<organism evidence="1 2">
    <name type="scientific">Methanococcoides methylutens MM1</name>
    <dbReference type="NCBI Taxonomy" id="1434104"/>
    <lineage>
        <taxon>Archaea</taxon>
        <taxon>Methanobacteriati</taxon>
        <taxon>Methanobacteriota</taxon>
        <taxon>Stenosarchaea group</taxon>
        <taxon>Methanomicrobia</taxon>
        <taxon>Methanosarcinales</taxon>
        <taxon>Methanosarcinaceae</taxon>
        <taxon>Methanococcoides</taxon>
    </lineage>
</organism>
<accession>A0A0E3WZ51</accession>
<keyword evidence="2" id="KW-1185">Reference proteome</keyword>
<protein>
    <submittedName>
        <fullName evidence="1">Uncharacterized protein</fullName>
    </submittedName>
</protein>
<dbReference type="KEGG" id="mmet:MCMEM_0371"/>
<sequence>MLLHFGQNSINIVSCVVNHFLVVESYVRQLLYVEQCYSGGVRSGSWFSVADRKVTNGHSMPSRVARRLRIYSNQFNNIDRQPGLFICFTNDRSFGRLSHLHKTARQCEVVFKGRVLPFNEYNLPV</sequence>
<dbReference type="HOGENOM" id="CLU_1987644_0_0_2"/>
<proteinExistence type="predicted"/>
<dbReference type="STRING" id="1434104.MCMEM_0371"/>
<evidence type="ECO:0000313" key="1">
    <source>
        <dbReference type="EMBL" id="AKB84424.1"/>
    </source>
</evidence>
<reference evidence="1 2" key="1">
    <citation type="submission" date="2014-07" db="EMBL/GenBank/DDBJ databases">
        <title>Methanogenic archaea and the global carbon cycle.</title>
        <authorList>
            <person name="Henriksen J.R."/>
            <person name="Luke J."/>
            <person name="Reinhart S."/>
            <person name="Benedict M.N."/>
            <person name="Youngblut N.D."/>
            <person name="Metcalf M.E."/>
            <person name="Whitaker R.J."/>
            <person name="Metcalf W.W."/>
        </authorList>
    </citation>
    <scope>NUCLEOTIDE SEQUENCE [LARGE SCALE GENOMIC DNA]</scope>
    <source>
        <strain evidence="1 2">MM1</strain>
    </source>
</reference>